<sequence length="522" mass="60737">MDGERLLSNLLSLKGRELRIIYSFLAKTSLSHLLSTLSKSILSKEDGSYLTEQVKSKAAALDNRKDEEVQLDLLQELCQVMGRDHLYIKNIEHLQEVCEELVLDVHMQLVKQDKLYAAFVKNAKDESNLNQMLQYQMNRLITEMDLYVKEEPRNRQATYFTLLYSSLHSLSIHQRDKLKSSLRLKEASPESVLPKLIEKGTKGSVELLLPIAGPMIFEAIPSMVYFLSKKQEEASANRTEVPDPYPDFLLSSLLINPLILNGRALLVNYHHHSIKKRLMPFFLLQISYPYLAGIQETADGERLIDLWKNRYTAYKDLHLDSNLLEMKHIETSYSMQKAEKKLTEIEKRIQLENQMILEEKEEIKTALMYIDTQALNISDHFNELSKQYEKSQKSILEIEALKRSDRLETSVVKQVSTKLLNMTASLDVLSEKKRCDQLLNQMVEEIINSENDFKNEEKKNIKRCYAAIERLTEMKKKELIEKQRYRGKLADIENQQKGVMKKLHTLEKKNKAFKEWMTAGEE</sequence>
<proteinExistence type="predicted"/>
<name>A0A2S7N589_9BACI</name>
<dbReference type="OrthoDB" id="2675821at2"/>
<evidence type="ECO:0000313" key="2">
    <source>
        <dbReference type="EMBL" id="PQD97197.1"/>
    </source>
</evidence>
<keyword evidence="3" id="KW-1185">Reference proteome</keyword>
<feature type="coiled-coil region" evidence="1">
    <location>
        <begin position="439"/>
        <end position="509"/>
    </location>
</feature>
<comment type="caution">
    <text evidence="2">The sequence shown here is derived from an EMBL/GenBank/DDBJ whole genome shotgun (WGS) entry which is preliminary data.</text>
</comment>
<gene>
    <name evidence="2" type="ORF">CYL18_04815</name>
</gene>
<dbReference type="AlphaFoldDB" id="A0A2S7N589"/>
<protein>
    <submittedName>
        <fullName evidence="2">Uncharacterized protein</fullName>
    </submittedName>
</protein>
<reference evidence="2 3" key="1">
    <citation type="submission" date="2017-12" db="EMBL/GenBank/DDBJ databases">
        <title>Taxonomic description and draft genome of Pradoshia cofamensis Gen. nov., sp. nov., a thermotolerant bacillale isolated from anterior gut of earthworm Eisenia fetida.</title>
        <authorList>
            <person name="Saha T."/>
            <person name="Chakraborty R."/>
        </authorList>
    </citation>
    <scope>NUCLEOTIDE SEQUENCE [LARGE SCALE GENOMIC DNA]</scope>
    <source>
        <strain evidence="2 3">EAG3</strain>
    </source>
</reference>
<keyword evidence="1" id="KW-0175">Coiled coil</keyword>
<feature type="coiled-coil region" evidence="1">
    <location>
        <begin position="335"/>
        <end position="362"/>
    </location>
</feature>
<evidence type="ECO:0000256" key="1">
    <source>
        <dbReference type="SAM" id="Coils"/>
    </source>
</evidence>
<organism evidence="2 3">
    <name type="scientific">Pradoshia eiseniae</name>
    <dbReference type="NCBI Taxonomy" id="2064768"/>
    <lineage>
        <taxon>Bacteria</taxon>
        <taxon>Bacillati</taxon>
        <taxon>Bacillota</taxon>
        <taxon>Bacilli</taxon>
        <taxon>Bacillales</taxon>
        <taxon>Bacillaceae</taxon>
        <taxon>Pradoshia</taxon>
    </lineage>
</organism>
<evidence type="ECO:0000313" key="3">
    <source>
        <dbReference type="Proteomes" id="UP000239663"/>
    </source>
</evidence>
<dbReference type="EMBL" id="PKOZ01000001">
    <property type="protein sequence ID" value="PQD97197.1"/>
    <property type="molecule type" value="Genomic_DNA"/>
</dbReference>
<accession>A0A2S7N589</accession>
<dbReference type="Proteomes" id="UP000239663">
    <property type="component" value="Unassembled WGS sequence"/>
</dbReference>
<dbReference type="RefSeq" id="WP_104848292.1">
    <property type="nucleotide sequence ID" value="NZ_PKOZ01000001.1"/>
</dbReference>